<evidence type="ECO:0000256" key="2">
    <source>
        <dbReference type="ARBA" id="ARBA00004584"/>
    </source>
</evidence>
<evidence type="ECO:0000313" key="9">
    <source>
        <dbReference type="EMBL" id="KAF2758268.1"/>
    </source>
</evidence>
<dbReference type="RefSeq" id="XP_033600719.1">
    <property type="nucleotide sequence ID" value="XM_033741244.1"/>
</dbReference>
<organism evidence="9 10">
    <name type="scientific">Pseudovirgaria hyperparasitica</name>
    <dbReference type="NCBI Taxonomy" id="470096"/>
    <lineage>
        <taxon>Eukaryota</taxon>
        <taxon>Fungi</taxon>
        <taxon>Dikarya</taxon>
        <taxon>Ascomycota</taxon>
        <taxon>Pezizomycotina</taxon>
        <taxon>Dothideomycetes</taxon>
        <taxon>Dothideomycetes incertae sedis</taxon>
        <taxon>Acrospermales</taxon>
        <taxon>Acrospermaceae</taxon>
        <taxon>Pseudovirgaria</taxon>
    </lineage>
</organism>
<protein>
    <recommendedName>
        <fullName evidence="11">Centromere protein Cenp-K</fullName>
    </recommendedName>
</protein>
<dbReference type="GO" id="GO:0005634">
    <property type="term" value="C:nucleus"/>
    <property type="evidence" value="ECO:0007669"/>
    <property type="project" value="UniProtKB-SubCell"/>
</dbReference>
<dbReference type="InterPro" id="IPR020993">
    <property type="entry name" value="Centromere_CenpK"/>
</dbReference>
<gene>
    <name evidence="9" type="ORF">EJ05DRAFT_382770</name>
</gene>
<keyword evidence="5" id="KW-0175">Coiled coil</keyword>
<feature type="region of interest" description="Disordered" evidence="8">
    <location>
        <begin position="166"/>
        <end position="194"/>
    </location>
</feature>
<evidence type="ECO:0000256" key="1">
    <source>
        <dbReference type="ARBA" id="ARBA00004123"/>
    </source>
</evidence>
<evidence type="ECO:0000256" key="7">
    <source>
        <dbReference type="ARBA" id="ARBA00023328"/>
    </source>
</evidence>
<evidence type="ECO:0000256" key="6">
    <source>
        <dbReference type="ARBA" id="ARBA00023242"/>
    </source>
</evidence>
<dbReference type="GO" id="GO:0000070">
    <property type="term" value="P:mitotic sister chromatid segregation"/>
    <property type="evidence" value="ECO:0007669"/>
    <property type="project" value="TreeGrafter"/>
</dbReference>
<dbReference type="GO" id="GO:0051382">
    <property type="term" value="P:kinetochore assembly"/>
    <property type="evidence" value="ECO:0007669"/>
    <property type="project" value="InterPro"/>
</dbReference>
<comment type="subcellular location">
    <subcellularLocation>
        <location evidence="2">Chromosome</location>
        <location evidence="2">Centromere</location>
    </subcellularLocation>
    <subcellularLocation>
        <location evidence="1">Nucleus</location>
    </subcellularLocation>
</comment>
<dbReference type="AlphaFoldDB" id="A0A6A6W5R1"/>
<keyword evidence="4" id="KW-0158">Chromosome</keyword>
<dbReference type="PANTHER" id="PTHR14401:SF6">
    <property type="entry name" value="CENTROMERE PROTEIN K"/>
    <property type="match status" value="1"/>
</dbReference>
<feature type="compositionally biased region" description="Basic and acidic residues" evidence="8">
    <location>
        <begin position="166"/>
        <end position="175"/>
    </location>
</feature>
<sequence length="352" mass="39398">MASIPNEIESKIRQYAADTHVAEQSHMEIDVSQDLETRLDQTISGLQAQLARQKADLELLRAKVSLPVATTPSQDPRKKLQQLEELTAAYNKLADDEPSLPPKGSSIPALLATRLVQDTVRSTASGIDIVEAQLLETKQDLKTWTAELDDARALKTALQERLARLKQQHEERSDKTLTQTARETLQGKRQKTQDYERETELLHRAFNDFIDSHLAAMLAAEELGGPVAGEMMDVDDQDLAVGFSSQGKLRKGKSISDQGRQRRIDDIWGDVLGHESSERLNEKDAAAAAFRDLFRKLYEALLDVNSSGPYIPMERESAAARFLVRAKIAQYHPKDAGRMRLIDFGKELDENV</sequence>
<dbReference type="GeneID" id="54482298"/>
<evidence type="ECO:0000256" key="5">
    <source>
        <dbReference type="ARBA" id="ARBA00023054"/>
    </source>
</evidence>
<evidence type="ECO:0000256" key="8">
    <source>
        <dbReference type="SAM" id="MobiDB-lite"/>
    </source>
</evidence>
<evidence type="ECO:0000313" key="10">
    <source>
        <dbReference type="Proteomes" id="UP000799437"/>
    </source>
</evidence>
<evidence type="ECO:0008006" key="11">
    <source>
        <dbReference type="Google" id="ProtNLM"/>
    </source>
</evidence>
<name>A0A6A6W5R1_9PEZI</name>
<keyword evidence="6" id="KW-0539">Nucleus</keyword>
<dbReference type="PANTHER" id="PTHR14401">
    <property type="entry name" value="CENTROMERE PROTEIN K"/>
    <property type="match status" value="1"/>
</dbReference>
<dbReference type="OrthoDB" id="9445768at2759"/>
<proteinExistence type="inferred from homology"/>
<reference evidence="9" key="1">
    <citation type="journal article" date="2020" name="Stud. Mycol.">
        <title>101 Dothideomycetes genomes: a test case for predicting lifestyles and emergence of pathogens.</title>
        <authorList>
            <person name="Haridas S."/>
            <person name="Albert R."/>
            <person name="Binder M."/>
            <person name="Bloem J."/>
            <person name="Labutti K."/>
            <person name="Salamov A."/>
            <person name="Andreopoulos B."/>
            <person name="Baker S."/>
            <person name="Barry K."/>
            <person name="Bills G."/>
            <person name="Bluhm B."/>
            <person name="Cannon C."/>
            <person name="Castanera R."/>
            <person name="Culley D."/>
            <person name="Daum C."/>
            <person name="Ezra D."/>
            <person name="Gonzalez J."/>
            <person name="Henrissat B."/>
            <person name="Kuo A."/>
            <person name="Liang C."/>
            <person name="Lipzen A."/>
            <person name="Lutzoni F."/>
            <person name="Magnuson J."/>
            <person name="Mondo S."/>
            <person name="Nolan M."/>
            <person name="Ohm R."/>
            <person name="Pangilinan J."/>
            <person name="Park H.-J."/>
            <person name="Ramirez L."/>
            <person name="Alfaro M."/>
            <person name="Sun H."/>
            <person name="Tritt A."/>
            <person name="Yoshinaga Y."/>
            <person name="Zwiers L.-H."/>
            <person name="Turgeon B."/>
            <person name="Goodwin S."/>
            <person name="Spatafora J."/>
            <person name="Crous P."/>
            <person name="Grigoriev I."/>
        </authorList>
    </citation>
    <scope>NUCLEOTIDE SEQUENCE</scope>
    <source>
        <strain evidence="9">CBS 121739</strain>
    </source>
</reference>
<evidence type="ECO:0000256" key="3">
    <source>
        <dbReference type="ARBA" id="ARBA00005795"/>
    </source>
</evidence>
<keyword evidence="10" id="KW-1185">Reference proteome</keyword>
<dbReference type="GO" id="GO:0000775">
    <property type="term" value="C:chromosome, centromeric region"/>
    <property type="evidence" value="ECO:0007669"/>
    <property type="project" value="UniProtKB-SubCell"/>
</dbReference>
<accession>A0A6A6W5R1</accession>
<keyword evidence="7" id="KW-0137">Centromere</keyword>
<comment type="similarity">
    <text evidence="3">Belongs to the CENP-K/MCM22 family.</text>
</comment>
<dbReference type="EMBL" id="ML996572">
    <property type="protein sequence ID" value="KAF2758268.1"/>
    <property type="molecule type" value="Genomic_DNA"/>
</dbReference>
<dbReference type="Proteomes" id="UP000799437">
    <property type="component" value="Unassembled WGS sequence"/>
</dbReference>
<evidence type="ECO:0000256" key="4">
    <source>
        <dbReference type="ARBA" id="ARBA00022454"/>
    </source>
</evidence>